<dbReference type="EMBL" id="CP009552">
    <property type="protein sequence ID" value="AIY89086.1"/>
    <property type="molecule type" value="Genomic_DNA"/>
</dbReference>
<dbReference type="eggNOG" id="arCOG00307">
    <property type="taxonomic scope" value="Archaea"/>
</dbReference>
<dbReference type="InterPro" id="IPR002738">
    <property type="entry name" value="RNase_P_p30"/>
</dbReference>
<keyword evidence="1 6" id="KW-0963">Cytoplasm</keyword>
<evidence type="ECO:0000313" key="7">
    <source>
        <dbReference type="EMBL" id="AIY89086.1"/>
    </source>
</evidence>
<protein>
    <recommendedName>
        <fullName evidence="6">Ribonuclease P protein component 3</fullName>
        <shortName evidence="6">RNase P component 3</shortName>
        <ecNumber evidence="6">3.1.26.5</ecNumber>
    </recommendedName>
    <alternativeName>
        <fullName evidence="6">Rpp30</fullName>
    </alternativeName>
</protein>
<gene>
    <name evidence="6" type="primary">rnp3</name>
    <name evidence="7" type="ORF">GACE_0023</name>
</gene>
<dbReference type="AlphaFoldDB" id="A0A0A7GDP2"/>
<keyword evidence="5 6" id="KW-0378">Hydrolase</keyword>
<dbReference type="HAMAP" id="MF_00756">
    <property type="entry name" value="RNase_P_3"/>
    <property type="match status" value="1"/>
</dbReference>
<dbReference type="STRING" id="565033.GACE_0023"/>
<comment type="function">
    <text evidence="6">Part of ribonuclease P, a protein complex that generates mature tRNA molecules by cleaving their 5'-ends.</text>
</comment>
<reference evidence="7 8" key="1">
    <citation type="journal article" date="2015" name="Appl. Environ. Microbiol.">
        <title>The Geoglobus acetivorans genome: Fe(III) reduction, acetate utilization, autotrophic growth, and degradation of aromatic compounds in a hyperthermophilic archaeon.</title>
        <authorList>
            <person name="Mardanov A.V."/>
            <person name="Slododkina G.B."/>
            <person name="Slobodkin A.I."/>
            <person name="Beletsky A.V."/>
            <person name="Gavrilov S.N."/>
            <person name="Kublanov I.V."/>
            <person name="Bonch-Osmolovskaya E.A."/>
            <person name="Skryabin K.G."/>
            <person name="Ravin N.V."/>
        </authorList>
    </citation>
    <scope>NUCLEOTIDE SEQUENCE [LARGE SCALE GENOMIC DNA]</scope>
    <source>
        <strain evidence="7 8">SBH6</strain>
    </source>
</reference>
<evidence type="ECO:0000256" key="5">
    <source>
        <dbReference type="ARBA" id="ARBA00022801"/>
    </source>
</evidence>
<dbReference type="InterPro" id="IPR023539">
    <property type="entry name" value="RNase_P_comp-3_arc"/>
</dbReference>
<comment type="subunit">
    <text evidence="6">Consists of a catalytic RNA component and at least 4-5 protein subunits.</text>
</comment>
<keyword evidence="3 6" id="KW-0540">Nuclease</keyword>
<dbReference type="GO" id="GO:0030677">
    <property type="term" value="C:ribonuclease P complex"/>
    <property type="evidence" value="ECO:0007669"/>
    <property type="project" value="UniProtKB-UniRule"/>
</dbReference>
<accession>A0A0A7GDP2</accession>
<evidence type="ECO:0000313" key="8">
    <source>
        <dbReference type="Proteomes" id="UP000030624"/>
    </source>
</evidence>
<dbReference type="HOGENOM" id="CLU_1369450_0_0_2"/>
<dbReference type="EC" id="3.1.26.5" evidence="6"/>
<dbReference type="Pfam" id="PF01876">
    <property type="entry name" value="RNase_P_p30"/>
    <property type="match status" value="1"/>
</dbReference>
<proteinExistence type="inferred from homology"/>
<comment type="catalytic activity">
    <reaction evidence="6">
        <text>Endonucleolytic cleavage of RNA, removing 5'-extranucleotides from tRNA precursor.</text>
        <dbReference type="EC" id="3.1.26.5"/>
    </reaction>
</comment>
<keyword evidence="2 6" id="KW-0819">tRNA processing</keyword>
<dbReference type="KEGG" id="gac:GACE_0023"/>
<evidence type="ECO:0000256" key="1">
    <source>
        <dbReference type="ARBA" id="ARBA00022490"/>
    </source>
</evidence>
<evidence type="ECO:0000256" key="2">
    <source>
        <dbReference type="ARBA" id="ARBA00022694"/>
    </source>
</evidence>
<dbReference type="InterPro" id="IPR016195">
    <property type="entry name" value="Pol/histidinol_Pase-like"/>
</dbReference>
<dbReference type="GeneID" id="24796629"/>
<organism evidence="7 8">
    <name type="scientific">Geoglobus acetivorans</name>
    <dbReference type="NCBI Taxonomy" id="565033"/>
    <lineage>
        <taxon>Archaea</taxon>
        <taxon>Methanobacteriati</taxon>
        <taxon>Methanobacteriota</taxon>
        <taxon>Archaeoglobi</taxon>
        <taxon>Archaeoglobales</taxon>
        <taxon>Archaeoglobaceae</taxon>
        <taxon>Geoglobus</taxon>
    </lineage>
</organism>
<keyword evidence="4 6" id="KW-0255">Endonuclease</keyword>
<evidence type="ECO:0000256" key="4">
    <source>
        <dbReference type="ARBA" id="ARBA00022759"/>
    </source>
</evidence>
<evidence type="ECO:0000256" key="6">
    <source>
        <dbReference type="HAMAP-Rule" id="MF_00756"/>
    </source>
</evidence>
<dbReference type="Gene3D" id="3.20.20.140">
    <property type="entry name" value="Metal-dependent hydrolases"/>
    <property type="match status" value="1"/>
</dbReference>
<dbReference type="GO" id="GO:0001682">
    <property type="term" value="P:tRNA 5'-leader removal"/>
    <property type="evidence" value="ECO:0007669"/>
    <property type="project" value="UniProtKB-UniRule"/>
</dbReference>
<comment type="subcellular location">
    <subcellularLocation>
        <location evidence="6">Cytoplasm</location>
    </subcellularLocation>
</comment>
<evidence type="ECO:0000256" key="3">
    <source>
        <dbReference type="ARBA" id="ARBA00022722"/>
    </source>
</evidence>
<dbReference type="RefSeq" id="WP_048090156.1">
    <property type="nucleotide sequence ID" value="NZ_CP009552.1"/>
</dbReference>
<dbReference type="GO" id="GO:0005737">
    <property type="term" value="C:cytoplasm"/>
    <property type="evidence" value="ECO:0007669"/>
    <property type="project" value="UniProtKB-SubCell"/>
</dbReference>
<comment type="similarity">
    <text evidence="6">Belongs to the eukaryotic/archaeal RNase P protein component 3 family.</text>
</comment>
<dbReference type="GO" id="GO:0004526">
    <property type="term" value="F:ribonuclease P activity"/>
    <property type="evidence" value="ECO:0007669"/>
    <property type="project" value="UniProtKB-UniRule"/>
</dbReference>
<sequence>MIDFIRFDYKGNVDFGFKTYVVFGEETESNYQGCMIYASSTKELRGKLRGVDGLIGVMSERVDVNRYAVMRKKVDVLLDFPGRKLDYPTFKLAREKDVLVEISLSTLMSFEGWRRVGYLDELRTMFRVINKFDTPFILTSGAENIYSMRKMSQIYHVFDFLGADVERAKFWAERLYRRLYDDSYIMDGVEIL</sequence>
<name>A0A0A7GDP2_GEOAI</name>
<dbReference type="Proteomes" id="UP000030624">
    <property type="component" value="Chromosome"/>
</dbReference>
<dbReference type="SUPFAM" id="SSF89550">
    <property type="entry name" value="PHP domain-like"/>
    <property type="match status" value="1"/>
</dbReference>